<keyword evidence="2" id="KW-0547">Nucleotide-binding</keyword>
<evidence type="ECO:0000256" key="1">
    <source>
        <dbReference type="SAM" id="Phobius"/>
    </source>
</evidence>
<sequence length="446" mass="51552">MSKKIFLFKSKYSFLSLILILIHQTLIALSVVFLTRIIQSFQNGQDFKNNLILYLFCMIFPYIPGLISFIFLQKWINYTHRKYLCYVYEKNNLTVMNLNQSDVKEKLGSLISRNSFQIINSTLYFFHDFLSLLLNSLLSIFIFYIILPSEIFIGYVLSFILSFILIVLTRKMIEKLYMNVELNMMDYGSYLNKFPENYAIDNKINKNKWLENSEKLGNLYYDSAYKAQFIKQNINLVLAMIAMIPTSYLVYSALISESMQASVIAAIVVNLTRIYTVLSSLNSVLSSFIEIPSIMGQLKVLFDMDFDNGCKNKATIKNIKINNHSFNSNEERVNYILKNNNGRFTIRGENGAGKTTFLNKLKYDIGDDAILVPTNLNNLIWDNSTDLDHLSTGQKIKRILNIVSNSDEKFLLLDEWDANLDVSNTEEINKILDALSLNKVIVEIRH</sequence>
<organism evidence="2 3">
    <name type="scientific">Acinetobacter gerneri</name>
    <dbReference type="NCBI Taxonomy" id="202952"/>
    <lineage>
        <taxon>Bacteria</taxon>
        <taxon>Pseudomonadati</taxon>
        <taxon>Pseudomonadota</taxon>
        <taxon>Gammaproteobacteria</taxon>
        <taxon>Moraxellales</taxon>
        <taxon>Moraxellaceae</taxon>
        <taxon>Acinetobacter</taxon>
    </lineage>
</organism>
<feature type="transmembrane region" description="Helical" evidence="1">
    <location>
        <begin position="152"/>
        <end position="169"/>
    </location>
</feature>
<feature type="transmembrane region" description="Helical" evidence="1">
    <location>
        <begin position="236"/>
        <end position="255"/>
    </location>
</feature>
<dbReference type="CDD" id="cd00267">
    <property type="entry name" value="ABC_ATPase"/>
    <property type="match status" value="1"/>
</dbReference>
<reference evidence="2" key="1">
    <citation type="submission" date="2023-08" db="EMBL/GenBank/DDBJ databases">
        <title>Emergence of clinically-relevant ST2 carbapenem-resistant Acinetobacter baumannii strains in hospital sewages in Zhejiang, East of China.</title>
        <authorList>
            <person name="Kaichao C."/>
            <person name="Zhang R."/>
        </authorList>
    </citation>
    <scope>NUCLEOTIDE SEQUENCE</scope>
    <source>
        <strain evidence="2">M-SY-60</strain>
    </source>
</reference>
<dbReference type="Proteomes" id="UP001243195">
    <property type="component" value="Unassembled WGS sequence"/>
</dbReference>
<feature type="transmembrane region" description="Helical" evidence="1">
    <location>
        <begin position="51"/>
        <end position="72"/>
    </location>
</feature>
<accession>A0AAW8JFJ4</accession>
<feature type="transmembrane region" description="Helical" evidence="1">
    <location>
        <begin position="12"/>
        <end position="39"/>
    </location>
</feature>
<keyword evidence="1" id="KW-0472">Membrane</keyword>
<keyword evidence="2" id="KW-0067">ATP-binding</keyword>
<dbReference type="EMBL" id="JAVIDA010000005">
    <property type="protein sequence ID" value="MDQ9070847.1"/>
    <property type="molecule type" value="Genomic_DNA"/>
</dbReference>
<dbReference type="Gene3D" id="3.40.50.300">
    <property type="entry name" value="P-loop containing nucleotide triphosphate hydrolases"/>
    <property type="match status" value="1"/>
</dbReference>
<dbReference type="AlphaFoldDB" id="A0AAW8JFJ4"/>
<comment type="caution">
    <text evidence="2">The sequence shown here is derived from an EMBL/GenBank/DDBJ whole genome shotgun (WGS) entry which is preliminary data.</text>
</comment>
<evidence type="ECO:0000313" key="2">
    <source>
        <dbReference type="EMBL" id="MDQ9070847.1"/>
    </source>
</evidence>
<gene>
    <name evidence="2" type="ORF">RFH51_05150</name>
</gene>
<protein>
    <submittedName>
        <fullName evidence="2">ABC transporter ATP-binding protein</fullName>
    </submittedName>
</protein>
<dbReference type="GO" id="GO:0005524">
    <property type="term" value="F:ATP binding"/>
    <property type="evidence" value="ECO:0007669"/>
    <property type="project" value="UniProtKB-KW"/>
</dbReference>
<proteinExistence type="predicted"/>
<dbReference type="InterPro" id="IPR027417">
    <property type="entry name" value="P-loop_NTPase"/>
</dbReference>
<dbReference type="RefSeq" id="WP_308955386.1">
    <property type="nucleotide sequence ID" value="NZ_JAVICY010000004.1"/>
</dbReference>
<dbReference type="SUPFAM" id="SSF52540">
    <property type="entry name" value="P-loop containing nucleoside triphosphate hydrolases"/>
    <property type="match status" value="1"/>
</dbReference>
<keyword evidence="1" id="KW-1133">Transmembrane helix</keyword>
<feature type="transmembrane region" description="Helical" evidence="1">
    <location>
        <begin position="123"/>
        <end position="146"/>
    </location>
</feature>
<keyword evidence="1" id="KW-0812">Transmembrane</keyword>
<evidence type="ECO:0000313" key="3">
    <source>
        <dbReference type="Proteomes" id="UP001243195"/>
    </source>
</evidence>
<name>A0AAW8JFJ4_9GAMM</name>